<dbReference type="AlphaFoldDB" id="A0A975GSB3"/>
<evidence type="ECO:0000313" key="3">
    <source>
        <dbReference type="Proteomes" id="UP000663722"/>
    </source>
</evidence>
<feature type="chain" id="PRO_5038021132" evidence="1">
    <location>
        <begin position="21"/>
        <end position="105"/>
    </location>
</feature>
<evidence type="ECO:0000313" key="2">
    <source>
        <dbReference type="EMBL" id="QTA90898.1"/>
    </source>
</evidence>
<evidence type="ECO:0000256" key="1">
    <source>
        <dbReference type="SAM" id="SignalP"/>
    </source>
</evidence>
<proteinExistence type="predicted"/>
<accession>A0A975GSB3</accession>
<feature type="signal peptide" evidence="1">
    <location>
        <begin position="1"/>
        <end position="20"/>
    </location>
</feature>
<keyword evidence="3" id="KW-1185">Reference proteome</keyword>
<dbReference type="Proteomes" id="UP000663722">
    <property type="component" value="Chromosome"/>
</dbReference>
<reference evidence="2" key="1">
    <citation type="journal article" date="2021" name="Microb. Physiol.">
        <title>Proteogenomic Insights into the Physiology of Marine, Sulfate-Reducing, Filamentous Desulfonema limicola and Desulfonema magnum.</title>
        <authorList>
            <person name="Schnaars V."/>
            <person name="Wohlbrand L."/>
            <person name="Scheve S."/>
            <person name="Hinrichs C."/>
            <person name="Reinhardt R."/>
            <person name="Rabus R."/>
        </authorList>
    </citation>
    <scope>NUCLEOTIDE SEQUENCE</scope>
    <source>
        <strain evidence="2">4be13</strain>
    </source>
</reference>
<dbReference type="EMBL" id="CP061800">
    <property type="protein sequence ID" value="QTA90898.1"/>
    <property type="molecule type" value="Genomic_DNA"/>
</dbReference>
<name>A0A975GSB3_9BACT</name>
<sequence length="105" mass="12039">MIKIKWMCLLLIFTLFSCGTKDVPLEKALSEIESGNVQEIRIRKDEIVFVDAKKERFRVRMNLPNSTESELQALQAISSLMYQVMNSVEIASKKGFNIRILGETN</sequence>
<organism evidence="2 3">
    <name type="scientific">Desulfonema magnum</name>
    <dbReference type="NCBI Taxonomy" id="45655"/>
    <lineage>
        <taxon>Bacteria</taxon>
        <taxon>Pseudomonadati</taxon>
        <taxon>Thermodesulfobacteriota</taxon>
        <taxon>Desulfobacteria</taxon>
        <taxon>Desulfobacterales</taxon>
        <taxon>Desulfococcaceae</taxon>
        <taxon>Desulfonema</taxon>
    </lineage>
</organism>
<keyword evidence="1" id="KW-0732">Signal</keyword>
<dbReference type="KEGG" id="dmm:dnm_069600"/>
<protein>
    <submittedName>
        <fullName evidence="2">Uncharacterized protein</fullName>
    </submittedName>
</protein>
<gene>
    <name evidence="2" type="ORF">dnm_069600</name>
</gene>
<dbReference type="RefSeq" id="WP_207678893.1">
    <property type="nucleotide sequence ID" value="NZ_CP061800.1"/>
</dbReference>
<dbReference type="PROSITE" id="PS51257">
    <property type="entry name" value="PROKAR_LIPOPROTEIN"/>
    <property type="match status" value="1"/>
</dbReference>